<evidence type="ECO:0000256" key="4">
    <source>
        <dbReference type="ARBA" id="ARBA00022679"/>
    </source>
</evidence>
<dbReference type="GO" id="GO:0051536">
    <property type="term" value="F:iron-sulfur cluster binding"/>
    <property type="evidence" value="ECO:0007669"/>
    <property type="project" value="UniProtKB-KW"/>
</dbReference>
<keyword evidence="7" id="KW-0408">Iron</keyword>
<evidence type="ECO:0000256" key="5">
    <source>
        <dbReference type="ARBA" id="ARBA00022723"/>
    </source>
</evidence>
<dbReference type="KEGG" id="dar:Daro_1949"/>
<dbReference type="PROSITE" id="PS00595">
    <property type="entry name" value="AA_TRANSFER_CLASS_5"/>
    <property type="match status" value="1"/>
</dbReference>
<organism evidence="12">
    <name type="scientific">Dechloromonas aromatica (strain RCB)</name>
    <dbReference type="NCBI Taxonomy" id="159087"/>
    <lineage>
        <taxon>Bacteria</taxon>
        <taxon>Pseudomonadati</taxon>
        <taxon>Pseudomonadota</taxon>
        <taxon>Betaproteobacteria</taxon>
        <taxon>Rhodocyclales</taxon>
        <taxon>Azonexaceae</taxon>
        <taxon>Dechloromonas</taxon>
    </lineage>
</organism>
<dbReference type="Gene3D" id="3.90.1150.10">
    <property type="entry name" value="Aspartate Aminotransferase, domain 1"/>
    <property type="match status" value="1"/>
</dbReference>
<dbReference type="InterPro" id="IPR015424">
    <property type="entry name" value="PyrdxlP-dep_Trfase"/>
</dbReference>
<evidence type="ECO:0000256" key="6">
    <source>
        <dbReference type="ARBA" id="ARBA00022898"/>
    </source>
</evidence>
<accession>Q47EN6</accession>
<evidence type="ECO:0000256" key="8">
    <source>
        <dbReference type="ARBA" id="ARBA00023014"/>
    </source>
</evidence>
<feature type="domain" description="Aminotransferase class V" evidence="11">
    <location>
        <begin position="5"/>
        <end position="366"/>
    </location>
</feature>
<dbReference type="PANTHER" id="PTHR11601:SF34">
    <property type="entry name" value="CYSTEINE DESULFURASE"/>
    <property type="match status" value="1"/>
</dbReference>
<dbReference type="eggNOG" id="COG1104">
    <property type="taxonomic scope" value="Bacteria"/>
</dbReference>
<comment type="similarity">
    <text evidence="2">Belongs to the class-V pyridoxal-phosphate-dependent aminotransferase family. NifS/IscS subfamily.</text>
</comment>
<dbReference type="InterPro" id="IPR015422">
    <property type="entry name" value="PyrdxlP-dep_Trfase_small"/>
</dbReference>
<dbReference type="Pfam" id="PF00266">
    <property type="entry name" value="Aminotran_5"/>
    <property type="match status" value="1"/>
</dbReference>
<evidence type="ECO:0000313" key="12">
    <source>
        <dbReference type="EMBL" id="AAZ46695.1"/>
    </source>
</evidence>
<dbReference type="HOGENOM" id="CLU_003433_0_0_4"/>
<dbReference type="AlphaFoldDB" id="Q47EN6"/>
<comment type="catalytic activity">
    <reaction evidence="9">
        <text>(sulfur carrier)-H + L-cysteine = (sulfur carrier)-SH + L-alanine</text>
        <dbReference type="Rhea" id="RHEA:43892"/>
        <dbReference type="Rhea" id="RHEA-COMP:14737"/>
        <dbReference type="Rhea" id="RHEA-COMP:14739"/>
        <dbReference type="ChEBI" id="CHEBI:29917"/>
        <dbReference type="ChEBI" id="CHEBI:35235"/>
        <dbReference type="ChEBI" id="CHEBI:57972"/>
        <dbReference type="ChEBI" id="CHEBI:64428"/>
        <dbReference type="EC" id="2.8.1.7"/>
    </reaction>
</comment>
<evidence type="ECO:0000256" key="7">
    <source>
        <dbReference type="ARBA" id="ARBA00023004"/>
    </source>
</evidence>
<dbReference type="InterPro" id="IPR016454">
    <property type="entry name" value="Cysteine_dSase"/>
</dbReference>
<keyword evidence="6" id="KW-0663">Pyridoxal phosphate</keyword>
<dbReference type="PANTHER" id="PTHR11601">
    <property type="entry name" value="CYSTEINE DESULFURYLASE FAMILY MEMBER"/>
    <property type="match status" value="1"/>
</dbReference>
<evidence type="ECO:0000256" key="10">
    <source>
        <dbReference type="RuleBase" id="RU004504"/>
    </source>
</evidence>
<dbReference type="GO" id="GO:0031071">
    <property type="term" value="F:cysteine desulfurase activity"/>
    <property type="evidence" value="ECO:0007669"/>
    <property type="project" value="UniProtKB-EC"/>
</dbReference>
<dbReference type="STRING" id="159087.Daro_1949"/>
<dbReference type="Gene3D" id="3.40.640.10">
    <property type="entry name" value="Type I PLP-dependent aspartate aminotransferase-like (Major domain)"/>
    <property type="match status" value="1"/>
</dbReference>
<reference evidence="12" key="1">
    <citation type="submission" date="2005-08" db="EMBL/GenBank/DDBJ databases">
        <title>Complete sequence of Dechloromonas aromatica RCB.</title>
        <authorList>
            <person name="Salinero K.K."/>
            <person name="Copeland A."/>
            <person name="Lucas S."/>
            <person name="Lapidus A."/>
            <person name="Barry K."/>
            <person name="Detter J.C."/>
            <person name="Glavina T."/>
            <person name="Hammon N."/>
            <person name="Israni S."/>
            <person name="Pitluck S."/>
            <person name="Di Bartolo G."/>
            <person name="Trong S."/>
            <person name="Schmutz J."/>
            <person name="Larimer F."/>
            <person name="Land M."/>
            <person name="Ivanova N."/>
            <person name="Richardson P."/>
        </authorList>
    </citation>
    <scope>NUCLEOTIDE SEQUENCE</scope>
    <source>
        <strain evidence="12">RCB</strain>
    </source>
</reference>
<dbReference type="InterPro" id="IPR015421">
    <property type="entry name" value="PyrdxlP-dep_Trfase_major"/>
</dbReference>
<dbReference type="OrthoDB" id="9808002at2"/>
<dbReference type="SUPFAM" id="SSF53383">
    <property type="entry name" value="PLP-dependent transferases"/>
    <property type="match status" value="1"/>
</dbReference>
<dbReference type="EC" id="2.8.1.7" evidence="3"/>
<evidence type="ECO:0000259" key="11">
    <source>
        <dbReference type="Pfam" id="PF00266"/>
    </source>
</evidence>
<keyword evidence="12" id="KW-0032">Aminotransferase</keyword>
<evidence type="ECO:0000256" key="9">
    <source>
        <dbReference type="ARBA" id="ARBA00050776"/>
    </source>
</evidence>
<gene>
    <name evidence="12" type="ordered locus">Daro_1949</name>
</gene>
<sequence>MFRPVYLDYNATTPLDPAVLAAMLPWLESQYGNASSRHEYGRQARQAIDEARQRVAAAVNAHPTEVIFTSGGSEANNLFLKGAAASLKPGTLAVSAIEHPCVLKPAAQLVKQGWQVKHIAVDSAGRVSAADYAEAMQAKPKLVSVMLANNETGVVQDVAVLANSAKSAGGWFHTDAVQALGKLDIDFRALNMAGVHAMTLSAHKAYGPKGAAALVLDKRVELQPLIAGGGHERGLRSGTENVPSIVGFGVAAELAANRVAELSARLRVMQAKLEAGLVALGARVFATDAMRLPNTSYFAFPDIDGETLVGKLDREGFAVASGAACSSANPEPSHVLRAMGVAPEIARGAIRVSLGASNTEVEIEQFINALQATVGRLQGLTAMAV</sequence>
<evidence type="ECO:0000256" key="1">
    <source>
        <dbReference type="ARBA" id="ARBA00001933"/>
    </source>
</evidence>
<dbReference type="EMBL" id="CP000089">
    <property type="protein sequence ID" value="AAZ46695.1"/>
    <property type="molecule type" value="Genomic_DNA"/>
</dbReference>
<dbReference type="InterPro" id="IPR000192">
    <property type="entry name" value="Aminotrans_V_dom"/>
</dbReference>
<keyword evidence="4 12" id="KW-0808">Transferase</keyword>
<dbReference type="PIRSF" id="PIRSF005572">
    <property type="entry name" value="NifS"/>
    <property type="match status" value="1"/>
</dbReference>
<dbReference type="GO" id="GO:0008483">
    <property type="term" value="F:transaminase activity"/>
    <property type="evidence" value="ECO:0007669"/>
    <property type="project" value="UniProtKB-KW"/>
</dbReference>
<keyword evidence="8" id="KW-0411">Iron-sulfur</keyword>
<proteinExistence type="inferred from homology"/>
<name>Q47EN6_DECAR</name>
<comment type="cofactor">
    <cofactor evidence="1 10">
        <name>pyridoxal 5'-phosphate</name>
        <dbReference type="ChEBI" id="CHEBI:597326"/>
    </cofactor>
</comment>
<dbReference type="InterPro" id="IPR020578">
    <property type="entry name" value="Aminotrans_V_PyrdxlP_BS"/>
</dbReference>
<protein>
    <recommendedName>
        <fullName evidence="3">cysteine desulfurase</fullName>
        <ecNumber evidence="3">2.8.1.7</ecNumber>
    </recommendedName>
</protein>
<dbReference type="Gene3D" id="1.10.260.50">
    <property type="match status" value="1"/>
</dbReference>
<dbReference type="GO" id="GO:0046872">
    <property type="term" value="F:metal ion binding"/>
    <property type="evidence" value="ECO:0007669"/>
    <property type="project" value="UniProtKB-KW"/>
</dbReference>
<keyword evidence="5" id="KW-0479">Metal-binding</keyword>
<evidence type="ECO:0000256" key="3">
    <source>
        <dbReference type="ARBA" id="ARBA00012239"/>
    </source>
</evidence>
<evidence type="ECO:0000256" key="2">
    <source>
        <dbReference type="ARBA" id="ARBA00006490"/>
    </source>
</evidence>